<evidence type="ECO:0000313" key="11">
    <source>
        <dbReference type="Proteomes" id="UP000236291"/>
    </source>
</evidence>
<dbReference type="GO" id="GO:0004497">
    <property type="term" value="F:monooxygenase activity"/>
    <property type="evidence" value="ECO:0007669"/>
    <property type="project" value="UniProtKB-KW"/>
</dbReference>
<dbReference type="Pfam" id="PF00067">
    <property type="entry name" value="p450"/>
    <property type="match status" value="1"/>
</dbReference>
<dbReference type="AlphaFoldDB" id="A0A2K3NFZ1"/>
<comment type="similarity">
    <text evidence="1 8">Belongs to the cytochrome P450 family.</text>
</comment>
<dbReference type="GO" id="GO:0005506">
    <property type="term" value="F:iron ion binding"/>
    <property type="evidence" value="ECO:0007669"/>
    <property type="project" value="InterPro"/>
</dbReference>
<organism evidence="10 11">
    <name type="scientific">Trifolium pratense</name>
    <name type="common">Red clover</name>
    <dbReference type="NCBI Taxonomy" id="57577"/>
    <lineage>
        <taxon>Eukaryota</taxon>
        <taxon>Viridiplantae</taxon>
        <taxon>Streptophyta</taxon>
        <taxon>Embryophyta</taxon>
        <taxon>Tracheophyta</taxon>
        <taxon>Spermatophyta</taxon>
        <taxon>Magnoliopsida</taxon>
        <taxon>eudicotyledons</taxon>
        <taxon>Gunneridae</taxon>
        <taxon>Pentapetalae</taxon>
        <taxon>rosids</taxon>
        <taxon>fabids</taxon>
        <taxon>Fabales</taxon>
        <taxon>Fabaceae</taxon>
        <taxon>Papilionoideae</taxon>
        <taxon>50 kb inversion clade</taxon>
        <taxon>NPAAA clade</taxon>
        <taxon>Hologalegina</taxon>
        <taxon>IRL clade</taxon>
        <taxon>Trifolieae</taxon>
        <taxon>Trifolium</taxon>
    </lineage>
</organism>
<dbReference type="PROSITE" id="PS00086">
    <property type="entry name" value="CYTOCHROME_P450"/>
    <property type="match status" value="1"/>
</dbReference>
<gene>
    <name evidence="10" type="ORF">L195_g025261</name>
</gene>
<feature type="binding site" description="axial binding residue" evidence="7">
    <location>
        <position position="266"/>
    </location>
    <ligand>
        <name>heme</name>
        <dbReference type="ChEBI" id="CHEBI:30413"/>
    </ligand>
    <ligandPart>
        <name>Fe</name>
        <dbReference type="ChEBI" id="CHEBI:18248"/>
    </ligandPart>
</feature>
<keyword evidence="9" id="KW-0812">Transmembrane</keyword>
<dbReference type="CDD" id="cd11072">
    <property type="entry name" value="CYP71-like"/>
    <property type="match status" value="1"/>
</dbReference>
<dbReference type="EMBL" id="ASHM01020746">
    <property type="protein sequence ID" value="PNY01958.1"/>
    <property type="molecule type" value="Genomic_DNA"/>
</dbReference>
<dbReference type="InterPro" id="IPR002401">
    <property type="entry name" value="Cyt_P450_E_grp-I"/>
</dbReference>
<dbReference type="FunFam" id="1.10.630.10:FF:000162">
    <property type="entry name" value="Os06g0641600 protein"/>
    <property type="match status" value="1"/>
</dbReference>
<dbReference type="PANTHER" id="PTHR47953:SF16">
    <property type="entry name" value="CYTOCHROME P450 71D8"/>
    <property type="match status" value="1"/>
</dbReference>
<evidence type="ECO:0000256" key="6">
    <source>
        <dbReference type="ARBA" id="ARBA00023033"/>
    </source>
</evidence>
<evidence type="ECO:0000256" key="5">
    <source>
        <dbReference type="ARBA" id="ARBA00023004"/>
    </source>
</evidence>
<dbReference type="STRING" id="57577.A0A2K3NFZ1"/>
<protein>
    <submittedName>
        <fullName evidence="10">Cytochrome p450 71d8-like protein</fullName>
    </submittedName>
</protein>
<dbReference type="Gene3D" id="1.10.630.10">
    <property type="entry name" value="Cytochrome P450"/>
    <property type="match status" value="1"/>
</dbReference>
<reference evidence="10 11" key="1">
    <citation type="journal article" date="2014" name="Am. J. Bot.">
        <title>Genome assembly and annotation for red clover (Trifolium pratense; Fabaceae).</title>
        <authorList>
            <person name="Istvanek J."/>
            <person name="Jaros M."/>
            <person name="Krenek A."/>
            <person name="Repkova J."/>
        </authorList>
    </citation>
    <scope>NUCLEOTIDE SEQUENCE [LARGE SCALE GENOMIC DNA]</scope>
    <source>
        <strain evidence="11">cv. Tatra</strain>
        <tissue evidence="10">Young leaves</tissue>
    </source>
</reference>
<dbReference type="PANTHER" id="PTHR47953">
    <property type="entry name" value="OS08G0105600 PROTEIN"/>
    <property type="match status" value="1"/>
</dbReference>
<comment type="cofactor">
    <cofactor evidence="7">
        <name>heme</name>
        <dbReference type="ChEBI" id="CHEBI:30413"/>
    </cofactor>
</comment>
<dbReference type="InterPro" id="IPR001128">
    <property type="entry name" value="Cyt_P450"/>
</dbReference>
<dbReference type="GO" id="GO:0020037">
    <property type="term" value="F:heme binding"/>
    <property type="evidence" value="ECO:0007669"/>
    <property type="project" value="InterPro"/>
</dbReference>
<evidence type="ECO:0000256" key="9">
    <source>
        <dbReference type="SAM" id="Phobius"/>
    </source>
</evidence>
<dbReference type="PRINTS" id="PR00385">
    <property type="entry name" value="P450"/>
</dbReference>
<dbReference type="GO" id="GO:0016705">
    <property type="term" value="F:oxidoreductase activity, acting on paired donors, with incorporation or reduction of molecular oxygen"/>
    <property type="evidence" value="ECO:0007669"/>
    <property type="project" value="InterPro"/>
</dbReference>
<dbReference type="InterPro" id="IPR036396">
    <property type="entry name" value="Cyt_P450_sf"/>
</dbReference>
<dbReference type="InterPro" id="IPR052306">
    <property type="entry name" value="CYP450_71D"/>
</dbReference>
<dbReference type="SUPFAM" id="SSF48264">
    <property type="entry name" value="Cytochrome P450"/>
    <property type="match status" value="1"/>
</dbReference>
<dbReference type="Proteomes" id="UP000236291">
    <property type="component" value="Unassembled WGS sequence"/>
</dbReference>
<keyword evidence="3 7" id="KW-0479">Metal-binding</keyword>
<comment type="caution">
    <text evidence="10">The sequence shown here is derived from an EMBL/GenBank/DDBJ whole genome shotgun (WGS) entry which is preliminary data.</text>
</comment>
<keyword evidence="4 8" id="KW-0560">Oxidoreductase</keyword>
<evidence type="ECO:0000313" key="10">
    <source>
        <dbReference type="EMBL" id="PNY01958.1"/>
    </source>
</evidence>
<keyword evidence="9" id="KW-1133">Transmembrane helix</keyword>
<keyword evidence="9" id="KW-0472">Membrane</keyword>
<proteinExistence type="inferred from homology"/>
<accession>A0A2K3NFZ1</accession>
<evidence type="ECO:0000256" key="4">
    <source>
        <dbReference type="ARBA" id="ARBA00023002"/>
    </source>
</evidence>
<feature type="transmembrane region" description="Helical" evidence="9">
    <location>
        <begin position="268"/>
        <end position="287"/>
    </location>
</feature>
<keyword evidence="5 7" id="KW-0408">Iron</keyword>
<reference evidence="10 11" key="2">
    <citation type="journal article" date="2017" name="Front. Plant Sci.">
        <title>Gene Classification and Mining of Molecular Markers Useful in Red Clover (Trifolium pratense) Breeding.</title>
        <authorList>
            <person name="Istvanek J."/>
            <person name="Dluhosova J."/>
            <person name="Dluhos P."/>
            <person name="Patkova L."/>
            <person name="Nedelnik J."/>
            <person name="Repkova J."/>
        </authorList>
    </citation>
    <scope>NUCLEOTIDE SEQUENCE [LARGE SCALE GENOMIC DNA]</scope>
    <source>
        <strain evidence="11">cv. Tatra</strain>
        <tissue evidence="10">Young leaves</tissue>
    </source>
</reference>
<evidence type="ECO:0000256" key="7">
    <source>
        <dbReference type="PIRSR" id="PIRSR602401-1"/>
    </source>
</evidence>
<evidence type="ECO:0000256" key="3">
    <source>
        <dbReference type="ARBA" id="ARBA00022723"/>
    </source>
</evidence>
<evidence type="ECO:0000256" key="8">
    <source>
        <dbReference type="RuleBase" id="RU000461"/>
    </source>
</evidence>
<keyword evidence="6 8" id="KW-0503">Monooxygenase</keyword>
<evidence type="ECO:0000256" key="1">
    <source>
        <dbReference type="ARBA" id="ARBA00010617"/>
    </source>
</evidence>
<dbReference type="PRINTS" id="PR00463">
    <property type="entry name" value="EP450I"/>
</dbReference>
<name>A0A2K3NFZ1_TRIPR</name>
<evidence type="ECO:0000256" key="2">
    <source>
        <dbReference type="ARBA" id="ARBA00022617"/>
    </source>
</evidence>
<sequence>MVNSIISRAAFGDKSEDQDAFVSLIREAIVVSGGFEFDDLFPSMKFIHMLIGVKAKIEKIHKRVDKILDNVVRKHQEKRARVNEGNNCDIDKEDLMDVLLRVQQSGSLDIQLTINNIKAVIWDVFVAGTDTSSTTIEWAMSEMMKNPRVREKAQAELRQTFKGKKLISETDLENLTYLKLVIKETLRLHPPSPLLIPRESTELTKIDKYDIQKKTMVLINAWAIGRDPQYWDDAEMFIPERFDGSFVDFKGNNFEYIPFGAGRRMCPGMTFGLASVMFSLAILLYHFNWELPNQMKPEDLDMIEVYGLTVGRKNGLCLIPTIHDV</sequence>
<keyword evidence="2 7" id="KW-0349">Heme</keyword>
<dbReference type="InterPro" id="IPR017972">
    <property type="entry name" value="Cyt_P450_CS"/>
</dbReference>